<dbReference type="AlphaFoldDB" id="A0A1H9EID1"/>
<gene>
    <name evidence="1" type="ORF">SAMN05216481_105110</name>
</gene>
<evidence type="ECO:0000313" key="2">
    <source>
        <dbReference type="Proteomes" id="UP000199055"/>
    </source>
</evidence>
<dbReference type="RefSeq" id="WP_093658815.1">
    <property type="nucleotide sequence ID" value="NZ_FOET01000005.1"/>
</dbReference>
<evidence type="ECO:0000313" key="1">
    <source>
        <dbReference type="EMBL" id="SEQ24768.1"/>
    </source>
</evidence>
<organism evidence="1 2">
    <name type="scientific">Streptomyces radiopugnans</name>
    <dbReference type="NCBI Taxonomy" id="403935"/>
    <lineage>
        <taxon>Bacteria</taxon>
        <taxon>Bacillati</taxon>
        <taxon>Actinomycetota</taxon>
        <taxon>Actinomycetes</taxon>
        <taxon>Kitasatosporales</taxon>
        <taxon>Streptomycetaceae</taxon>
        <taxon>Streptomyces</taxon>
    </lineage>
</organism>
<sequence>MAEARLPAGWTLQRIRDVSGDREAVALHTARSVTWCGSAGADADEEVRPDIVLGFHGLCLVKPVDDEDWYMGCLNDDGSADCWSVYGDLSEALHGL</sequence>
<dbReference type="Proteomes" id="UP000199055">
    <property type="component" value="Unassembled WGS sequence"/>
</dbReference>
<keyword evidence="2" id="KW-1185">Reference proteome</keyword>
<reference evidence="1 2" key="1">
    <citation type="submission" date="2016-10" db="EMBL/GenBank/DDBJ databases">
        <authorList>
            <person name="de Groot N.N."/>
        </authorList>
    </citation>
    <scope>NUCLEOTIDE SEQUENCE [LARGE SCALE GENOMIC DNA]</scope>
    <source>
        <strain evidence="1 2">CGMCC 4.3519</strain>
    </source>
</reference>
<name>A0A1H9EID1_9ACTN</name>
<proteinExistence type="predicted"/>
<accession>A0A1H9EID1</accession>
<dbReference type="EMBL" id="FOET01000005">
    <property type="protein sequence ID" value="SEQ24768.1"/>
    <property type="molecule type" value="Genomic_DNA"/>
</dbReference>
<protein>
    <submittedName>
        <fullName evidence="1">Uncharacterized protein</fullName>
    </submittedName>
</protein>